<dbReference type="Pfam" id="PF03583">
    <property type="entry name" value="LIP"/>
    <property type="match status" value="1"/>
</dbReference>
<dbReference type="EMBL" id="CP012199">
    <property type="protein sequence ID" value="AMG76337.1"/>
    <property type="molecule type" value="Genomic_DNA"/>
</dbReference>
<reference evidence="2 3" key="1">
    <citation type="journal article" date="2016" name="BMC Genomics">
        <title>Genomic analysis of the nitrate-respiring Sphingopyxis granuli (formerly Sphingomonas macrogoltabida) strain TFA.</title>
        <authorList>
            <person name="Garcia-Romero I."/>
            <person name="Perez-Pulido A.J."/>
            <person name="Gonzalez-Flores Y.E."/>
            <person name="Reyes-Ramirez F."/>
            <person name="Santero E."/>
            <person name="Floriano B."/>
        </authorList>
    </citation>
    <scope>NUCLEOTIDE SEQUENCE [LARGE SCALE GENOMIC DNA]</scope>
    <source>
        <strain evidence="2 3">TFA</strain>
    </source>
</reference>
<gene>
    <name evidence="2" type="ORF">SGRAN_4009</name>
</gene>
<keyword evidence="2" id="KW-0378">Hydrolase</keyword>
<name>A0AA86GVU8_9SPHN</name>
<organism evidence="2 3">
    <name type="scientific">Sphingopyxis granuli</name>
    <dbReference type="NCBI Taxonomy" id="267128"/>
    <lineage>
        <taxon>Bacteria</taxon>
        <taxon>Pseudomonadati</taxon>
        <taxon>Pseudomonadota</taxon>
        <taxon>Alphaproteobacteria</taxon>
        <taxon>Sphingomonadales</taxon>
        <taxon>Sphingomonadaceae</taxon>
        <taxon>Sphingopyxis</taxon>
    </lineage>
</organism>
<dbReference type="GO" id="GO:0016042">
    <property type="term" value="P:lipid catabolic process"/>
    <property type="evidence" value="ECO:0007669"/>
    <property type="project" value="InterPro"/>
</dbReference>
<sequence length="392" mass="40030">MSKWMRSAAVLAAFGLAAATPALAAQAPAAQAAPAPAAGALIESGPLAPEFGLDGAAQAFAIRYGSTDGVVGSGTVPVTAALFIPKGTPPAGGWPLIAWAHGTVGIGDDCAPSRNPRSARDRTYLDHWLGEGYAIVATDYQGLGGPGPHPYLNSRAAAYSTLDAVRAVLGGDFGLANKVLLVGQSQGAGAAFATAGYAADYAPDVNVRGTIATGLPNLAVAGATSGGDGDKVDRLIAYLLYIASAAEQIDPRYDPTAVLTDRAMPLYRRAADTCVVDMFGAVVEAGLTRANSFKTDFWRAYAPMLTHAGYPTLHIATPVFIGTGAEDVDTPAAMQKSVVDGACDAGSTIEWHVYPGLDHSGTVNRSFTDSRLFAQHVMAGHAIAGTCPQAAG</sequence>
<dbReference type="Proteomes" id="UP000058599">
    <property type="component" value="Chromosome"/>
</dbReference>
<proteinExistence type="predicted"/>
<dbReference type="Gene3D" id="3.40.50.1820">
    <property type="entry name" value="alpha/beta hydrolase"/>
    <property type="match status" value="2"/>
</dbReference>
<dbReference type="KEGG" id="sgi:SGRAN_4009"/>
<accession>A0AA86GVU8</accession>
<dbReference type="PANTHER" id="PTHR34853">
    <property type="match status" value="1"/>
</dbReference>
<evidence type="ECO:0000313" key="3">
    <source>
        <dbReference type="Proteomes" id="UP000058599"/>
    </source>
</evidence>
<feature type="signal peptide" evidence="1">
    <location>
        <begin position="1"/>
        <end position="24"/>
    </location>
</feature>
<evidence type="ECO:0000256" key="1">
    <source>
        <dbReference type="SAM" id="SignalP"/>
    </source>
</evidence>
<dbReference type="AlphaFoldDB" id="A0AA86GVU8"/>
<feature type="chain" id="PRO_5041696831" evidence="1">
    <location>
        <begin position="25"/>
        <end position="392"/>
    </location>
</feature>
<dbReference type="InterPro" id="IPR029058">
    <property type="entry name" value="AB_hydrolase_fold"/>
</dbReference>
<dbReference type="RefSeq" id="WP_067186413.1">
    <property type="nucleotide sequence ID" value="NZ_CP012199.1"/>
</dbReference>
<protein>
    <submittedName>
        <fullName evidence="2">Secretory lipase</fullName>
        <ecNumber evidence="2">3.1.1.3</ecNumber>
    </submittedName>
</protein>
<dbReference type="PIRSF" id="PIRSF029171">
    <property type="entry name" value="Esterase_LipA"/>
    <property type="match status" value="1"/>
</dbReference>
<dbReference type="PANTHER" id="PTHR34853:SF1">
    <property type="entry name" value="LIPASE 5"/>
    <property type="match status" value="1"/>
</dbReference>
<keyword evidence="1" id="KW-0732">Signal</keyword>
<dbReference type="EC" id="3.1.1.3" evidence="2"/>
<dbReference type="SUPFAM" id="SSF53474">
    <property type="entry name" value="alpha/beta-Hydrolases"/>
    <property type="match status" value="1"/>
</dbReference>
<evidence type="ECO:0000313" key="2">
    <source>
        <dbReference type="EMBL" id="AMG76337.1"/>
    </source>
</evidence>
<dbReference type="InterPro" id="IPR005152">
    <property type="entry name" value="Lipase_secreted"/>
</dbReference>
<dbReference type="GO" id="GO:0004806">
    <property type="term" value="F:triacylglycerol lipase activity"/>
    <property type="evidence" value="ECO:0007669"/>
    <property type="project" value="UniProtKB-EC"/>
</dbReference>
<keyword evidence="3" id="KW-1185">Reference proteome</keyword>